<dbReference type="Proteomes" id="UP000009168">
    <property type="component" value="Unassembled WGS sequence"/>
</dbReference>
<reference evidence="3" key="1">
    <citation type="journal article" date="2006" name="PLoS Biol.">
        <title>Macronuclear genome sequence of the ciliate Tetrahymena thermophila, a model eukaryote.</title>
        <authorList>
            <person name="Eisen J.A."/>
            <person name="Coyne R.S."/>
            <person name="Wu M."/>
            <person name="Wu D."/>
            <person name="Thiagarajan M."/>
            <person name="Wortman J.R."/>
            <person name="Badger J.H."/>
            <person name="Ren Q."/>
            <person name="Amedeo P."/>
            <person name="Jones K.M."/>
            <person name="Tallon L.J."/>
            <person name="Delcher A.L."/>
            <person name="Salzberg S.L."/>
            <person name="Silva J.C."/>
            <person name="Haas B.J."/>
            <person name="Majoros W.H."/>
            <person name="Farzad M."/>
            <person name="Carlton J.M."/>
            <person name="Smith R.K. Jr."/>
            <person name="Garg J."/>
            <person name="Pearlman R.E."/>
            <person name="Karrer K.M."/>
            <person name="Sun L."/>
            <person name="Manning G."/>
            <person name="Elde N.C."/>
            <person name="Turkewitz A.P."/>
            <person name="Asai D.J."/>
            <person name="Wilkes D.E."/>
            <person name="Wang Y."/>
            <person name="Cai H."/>
            <person name="Collins K."/>
            <person name="Stewart B.A."/>
            <person name="Lee S.R."/>
            <person name="Wilamowska K."/>
            <person name="Weinberg Z."/>
            <person name="Ruzzo W.L."/>
            <person name="Wloga D."/>
            <person name="Gaertig J."/>
            <person name="Frankel J."/>
            <person name="Tsao C.-C."/>
            <person name="Gorovsky M.A."/>
            <person name="Keeling P.J."/>
            <person name="Waller R.F."/>
            <person name="Patron N.J."/>
            <person name="Cherry J.M."/>
            <person name="Stover N.A."/>
            <person name="Krieger C.J."/>
            <person name="del Toro C."/>
            <person name="Ryder H.F."/>
            <person name="Williamson S.C."/>
            <person name="Barbeau R.A."/>
            <person name="Hamilton E.P."/>
            <person name="Orias E."/>
        </authorList>
    </citation>
    <scope>NUCLEOTIDE SEQUENCE [LARGE SCALE GENOMIC DNA]</scope>
    <source>
        <strain evidence="3">SB210</strain>
    </source>
</reference>
<dbReference type="InParanoid" id="I7MH08"/>
<proteinExistence type="predicted"/>
<organism evidence="2 3">
    <name type="scientific">Tetrahymena thermophila (strain SB210)</name>
    <dbReference type="NCBI Taxonomy" id="312017"/>
    <lineage>
        <taxon>Eukaryota</taxon>
        <taxon>Sar</taxon>
        <taxon>Alveolata</taxon>
        <taxon>Ciliophora</taxon>
        <taxon>Intramacronucleata</taxon>
        <taxon>Oligohymenophorea</taxon>
        <taxon>Hymenostomatida</taxon>
        <taxon>Tetrahymenina</taxon>
        <taxon>Tetrahymenidae</taxon>
        <taxon>Tetrahymena</taxon>
    </lineage>
</organism>
<protein>
    <submittedName>
        <fullName evidence="2">Tubulin-tyrosine ligase family protein</fullName>
    </submittedName>
</protein>
<name>I7MH08_TETTS</name>
<keyword evidence="2" id="KW-0436">Ligase</keyword>
<dbReference type="KEGG" id="tet:TTHERM_00420650"/>
<dbReference type="AlphaFoldDB" id="I7MH08"/>
<dbReference type="PANTHER" id="PTHR46069">
    <property type="entry name" value="TUBULIN TYROSINE LIGASE"/>
    <property type="match status" value="1"/>
</dbReference>
<dbReference type="GeneID" id="7831459"/>
<dbReference type="RefSeq" id="XP_001033320.2">
    <property type="nucleotide sequence ID" value="XM_001033320.2"/>
</dbReference>
<feature type="compositionally biased region" description="Basic and acidic residues" evidence="1">
    <location>
        <begin position="388"/>
        <end position="399"/>
    </location>
</feature>
<accession>I7MH08</accession>
<evidence type="ECO:0000256" key="1">
    <source>
        <dbReference type="SAM" id="MobiDB-lite"/>
    </source>
</evidence>
<feature type="compositionally biased region" description="Basic residues" evidence="1">
    <location>
        <begin position="373"/>
        <end position="387"/>
    </location>
</feature>
<keyword evidence="3" id="KW-1185">Reference proteome</keyword>
<dbReference type="GO" id="GO:0016874">
    <property type="term" value="F:ligase activity"/>
    <property type="evidence" value="ECO:0007669"/>
    <property type="project" value="UniProtKB-KW"/>
</dbReference>
<gene>
    <name evidence="2" type="ORF">TTHERM_00420650</name>
</gene>
<sequence length="886" mass="104489">MLNNFIQEVTSPINCNQCNQIQLKSLSPIPNTSKSFILERKKLKVIDNILQKPYKLDTKALCKVIELGINYNNSSNTNIRSISPNDNSLVTKIYAMSPNNSQRPYSPLNKYQTPTSKSKYQKHIQNLKPVGSEQTQIFMSSEQVKLQYSQNSIKSLKKIDEINYKPQKYYQKSSAIRVRTFQAPQNISKLLKEPDNQICRYLPFLEQSFLESQKLEQEEDKKLVYMISDKSILSKYVKQALDNRSQFWVDANQANKKRTPVFKWSDKINNIIFMNMLSFMKENNEQFVKAVKIKNRQLVHSQSNKDNFLIYNHFQFEEELMNKYIFWQNIVSHHQQIKLKYMFEMQALLLVNNRKIKKQVTNQEGGSGESKISKKRTKEGKLSRKGTKGSEKEKKRDKNSQNQNLKDQDADNQLLLNRKDFELKEIVEIIPPTIILDMFNQDFIENLKQFFGLFSKIKSQGDTFANRGGSFETIYSEIIEFFNEIKQNMTKNSEQVKVSDRDFKYKQMNVQMPNFFTSFPSSFISRKKNIWIVKQIDVQRMGKKLKSCSTVIKSHEKLVKILKECINVYRREHQQIQKTVYPKFPWTYRFVIQKYLEDPLLVNNKKCTAKRWVLLSQLSKDLKCYLYTKGIVQLQFDRHLVDKNENKSAVVQQDNVQKSQTGSIAPKVATITNIEIKQPVQTSSQNKIISSNQILSEFQLQQEDQEQAIEYISWEEFEAYQTSLLKQQGLIYVVEKQKPEKEQPNLSVQEEQIDRQLNESIALEQEDSIEFTNDFQIMKEEMEKIVKLSMQSIKYRINEKKKEGSLMILEFDYLIDQQYNPYLAGINYVQAFENYPQEFLNSTLPDLLDQTFAITLDNYLKERYQIISQNVQLRDIDNWKEINYLE</sequence>
<dbReference type="OrthoDB" id="202825at2759"/>
<feature type="region of interest" description="Disordered" evidence="1">
    <location>
        <begin position="360"/>
        <end position="409"/>
    </location>
</feature>
<dbReference type="Pfam" id="PF03133">
    <property type="entry name" value="TTL"/>
    <property type="match status" value="1"/>
</dbReference>
<dbReference type="EMBL" id="GG662536">
    <property type="protein sequence ID" value="EAR85657.2"/>
    <property type="molecule type" value="Genomic_DNA"/>
</dbReference>
<evidence type="ECO:0000313" key="3">
    <source>
        <dbReference type="Proteomes" id="UP000009168"/>
    </source>
</evidence>
<dbReference type="STRING" id="312017.I7MH08"/>
<dbReference type="PANTHER" id="PTHR46069:SF1">
    <property type="entry name" value="CHROMOSOME UNDETERMINED SCAFFOLD_125, WHOLE GENOME SHOTGUN SEQUENCE"/>
    <property type="match status" value="1"/>
</dbReference>
<evidence type="ECO:0000313" key="2">
    <source>
        <dbReference type="EMBL" id="EAR85657.2"/>
    </source>
</evidence>
<dbReference type="InterPro" id="IPR004344">
    <property type="entry name" value="TTL/TTLL_fam"/>
</dbReference>